<dbReference type="EMBL" id="JARJOW010000009">
    <property type="protein sequence ID" value="MDF5691607.1"/>
    <property type="molecule type" value="Genomic_DNA"/>
</dbReference>
<dbReference type="Proteomes" id="UP001321344">
    <property type="component" value="Unassembled WGS sequence"/>
</dbReference>
<reference evidence="1 2" key="1">
    <citation type="submission" date="2023-03" db="EMBL/GenBank/DDBJ databases">
        <title>Genome sequencing of Aquirufa.</title>
        <authorList>
            <person name="Pitt A."/>
            <person name="Hahn M.W."/>
        </authorList>
    </citation>
    <scope>NUCLEOTIDE SEQUENCE [LARGE SCALE GENOMIC DNA]</scope>
    <source>
        <strain evidence="1 2">WAEICH-18A</strain>
    </source>
</reference>
<proteinExistence type="predicted"/>
<organism evidence="1 2">
    <name type="scientific">Aquirufa aurantiipilula</name>
    <dbReference type="NCBI Taxonomy" id="2696561"/>
    <lineage>
        <taxon>Bacteria</taxon>
        <taxon>Pseudomonadati</taxon>
        <taxon>Bacteroidota</taxon>
        <taxon>Cytophagia</taxon>
        <taxon>Cytophagales</taxon>
        <taxon>Flectobacillaceae</taxon>
        <taxon>Aquirufa</taxon>
    </lineage>
</organism>
<name>A0ABT6BMA0_9BACT</name>
<comment type="caution">
    <text evidence="1">The sequence shown here is derived from an EMBL/GenBank/DDBJ whole genome shotgun (WGS) entry which is preliminary data.</text>
</comment>
<evidence type="ECO:0000313" key="2">
    <source>
        <dbReference type="Proteomes" id="UP001321344"/>
    </source>
</evidence>
<protein>
    <submittedName>
        <fullName evidence="1">ParB N-terminal domain-containing protein</fullName>
    </submittedName>
</protein>
<gene>
    <name evidence="1" type="ORF">PQG43_12105</name>
</gene>
<sequence length="112" mass="13018">MSNYSKHIITGDTRQTSLVLDQLLADNEWEVPFEKLKLPKSLPTFKLREIFDIADKIETGLLNEPIVVNKDFMIVKGLKRYYALKRLGRTRVKVCIGCYEVQNKNNAFSIRK</sequence>
<dbReference type="SUPFAM" id="SSF110849">
    <property type="entry name" value="ParB/Sulfiredoxin"/>
    <property type="match status" value="1"/>
</dbReference>
<accession>A0ABT6BMA0</accession>
<evidence type="ECO:0000313" key="1">
    <source>
        <dbReference type="EMBL" id="MDF5691607.1"/>
    </source>
</evidence>
<dbReference type="Gene3D" id="3.90.1530.10">
    <property type="entry name" value="Conserved hypothetical protein from pyrococcus furiosus pfu- 392566-001, ParB domain"/>
    <property type="match status" value="1"/>
</dbReference>
<dbReference type="InterPro" id="IPR036086">
    <property type="entry name" value="ParB/Sulfiredoxin_sf"/>
</dbReference>
<dbReference type="RefSeq" id="WP_276344825.1">
    <property type="nucleotide sequence ID" value="NZ_JARJOW010000009.1"/>
</dbReference>
<keyword evidence="2" id="KW-1185">Reference proteome</keyword>